<dbReference type="InterPro" id="IPR014729">
    <property type="entry name" value="Rossmann-like_a/b/a_fold"/>
</dbReference>
<dbReference type="AlphaFoldDB" id="F2L1K0"/>
<accession>F2L1K0</accession>
<sequence>MKAALFSGGKDSVYAALLEWPVDIFITFIYDFPRPSPHLLNLHKVVELAAAMGIPLAILKVDKGREFEQEVAFLRKLGVSELVAGDQAVEDHLRYMERLAGEAGARLKEPLWGLDPGELLLREAGALDFLVIGANVADLVCDLVSRDNAEAFLAKTRALGADPIGERGEYHTLVVKVGGKGITYRCRDVRKYGDYYIAHL</sequence>
<evidence type="ECO:0000313" key="2">
    <source>
        <dbReference type="EMBL" id="AEA11670.1"/>
    </source>
</evidence>
<dbReference type="Gene3D" id="3.40.50.620">
    <property type="entry name" value="HUPs"/>
    <property type="match status" value="1"/>
</dbReference>
<organism evidence="2 3">
    <name type="scientific">Thermoproteus uzoniensis (strain 768-20)</name>
    <dbReference type="NCBI Taxonomy" id="999630"/>
    <lineage>
        <taxon>Archaea</taxon>
        <taxon>Thermoproteota</taxon>
        <taxon>Thermoprotei</taxon>
        <taxon>Thermoproteales</taxon>
        <taxon>Thermoproteaceae</taxon>
        <taxon>Thermoproteus</taxon>
    </lineage>
</organism>
<keyword evidence="3" id="KW-1185">Reference proteome</keyword>
<dbReference type="STRING" id="999630.TUZN_0170"/>
<dbReference type="Pfam" id="PF01902">
    <property type="entry name" value="Diphthami_syn_2"/>
    <property type="match status" value="1"/>
</dbReference>
<dbReference type="GeneID" id="10359719"/>
<dbReference type="KEGG" id="tuz:TUZN_0170"/>
<proteinExistence type="predicted"/>
<evidence type="ECO:0000259" key="1">
    <source>
        <dbReference type="Pfam" id="PF01902"/>
    </source>
</evidence>
<reference key="2">
    <citation type="submission" date="2011-03" db="EMBL/GenBank/DDBJ databases">
        <title>Complete genome sequence of the thermoacidophilic crenarchaeon Thermoproteus uzoniensis 768-20.</title>
        <authorList>
            <person name="Mardanov A.V."/>
            <person name="Gumerov V.M."/>
            <person name="Beletsky A.V."/>
            <person name="Prokofeva M.I."/>
            <person name="Bonch-Osmolovskaya E.A."/>
            <person name="Ravin N.V."/>
            <person name="Skryabin K.G."/>
        </authorList>
    </citation>
    <scope>NUCLEOTIDE SEQUENCE</scope>
    <source>
        <strain>768-20</strain>
    </source>
</reference>
<evidence type="ECO:0000313" key="3">
    <source>
        <dbReference type="Proteomes" id="UP000008138"/>
    </source>
</evidence>
<gene>
    <name evidence="2" type="ordered locus">TUZN_0170</name>
</gene>
<dbReference type="RefSeq" id="WP_013679006.1">
    <property type="nucleotide sequence ID" value="NC_015315.1"/>
</dbReference>
<reference evidence="2 3" key="1">
    <citation type="journal article" date="2011" name="J. Bacteriol.">
        <title>Complete genome sequence of the thermoacidophilic crenarchaeon Thermoproteus uzoniensis 768-20.</title>
        <authorList>
            <person name="Mardanov A.V."/>
            <person name="Gumerov V.M."/>
            <person name="Beletsky A.V."/>
            <person name="Prokofeva M.I."/>
            <person name="Bonch-Osmolovskaya E.A."/>
            <person name="Ravin N.V."/>
            <person name="Skryabin K.G."/>
        </authorList>
    </citation>
    <scope>NUCLEOTIDE SEQUENCE [LARGE SCALE GENOMIC DNA]</scope>
    <source>
        <strain evidence="2 3">768-20</strain>
    </source>
</reference>
<dbReference type="Proteomes" id="UP000008138">
    <property type="component" value="Chromosome"/>
</dbReference>
<dbReference type="EMBL" id="CP002590">
    <property type="protein sequence ID" value="AEA11670.1"/>
    <property type="molecule type" value="Genomic_DNA"/>
</dbReference>
<name>F2L1K0_THEU7</name>
<protein>
    <recommendedName>
        <fullName evidence="1">Diphthamide synthase domain-containing protein</fullName>
    </recommendedName>
</protein>
<dbReference type="HOGENOM" id="CLU_010289_1_0_2"/>
<feature type="domain" description="Diphthamide synthase" evidence="1">
    <location>
        <begin position="3"/>
        <end position="175"/>
    </location>
</feature>
<dbReference type="SUPFAM" id="SSF52402">
    <property type="entry name" value="Adenine nucleotide alpha hydrolases-like"/>
    <property type="match status" value="1"/>
</dbReference>
<dbReference type="eggNOG" id="arCOG00036">
    <property type="taxonomic scope" value="Archaea"/>
</dbReference>
<dbReference type="InterPro" id="IPR002761">
    <property type="entry name" value="Diphthami_syn_dom"/>
</dbReference>
<dbReference type="OrthoDB" id="372052at2157"/>